<comment type="caution">
    <text evidence="7">The sequence shown here is derived from an EMBL/GenBank/DDBJ whole genome shotgun (WGS) entry which is preliminary data.</text>
</comment>
<comment type="similarity">
    <text evidence="1 6">Belongs to the peptidase M42 family.</text>
</comment>
<dbReference type="Proteomes" id="UP001158045">
    <property type="component" value="Unassembled WGS sequence"/>
</dbReference>
<evidence type="ECO:0000256" key="5">
    <source>
        <dbReference type="ARBA" id="ARBA00022801"/>
    </source>
</evidence>
<keyword evidence="8" id="KW-1185">Reference proteome</keyword>
<dbReference type="SUPFAM" id="SSF101821">
    <property type="entry name" value="Aminopeptidase/glucanase lid domain"/>
    <property type="match status" value="1"/>
</dbReference>
<dbReference type="PANTHER" id="PTHR32481">
    <property type="entry name" value="AMINOPEPTIDASE"/>
    <property type="match status" value="1"/>
</dbReference>
<reference evidence="7 8" key="1">
    <citation type="submission" date="2023-04" db="EMBL/GenBank/DDBJ databases">
        <title>Fusibacter bizertensis strain WBS, isolated from littoral bottom sediments of the Arctic seas - biochemical and genomic analysis.</title>
        <authorList>
            <person name="Brioukhanov A.L."/>
        </authorList>
    </citation>
    <scope>NUCLEOTIDE SEQUENCE [LARGE SCALE GENOMIC DNA]</scope>
    <source>
        <strain evidence="7 8">WBS</strain>
    </source>
</reference>
<keyword evidence="5" id="KW-0378">Hydrolase</keyword>
<dbReference type="Gene3D" id="3.40.630.10">
    <property type="entry name" value="Zn peptidases"/>
    <property type="match status" value="1"/>
</dbReference>
<evidence type="ECO:0000256" key="1">
    <source>
        <dbReference type="ARBA" id="ARBA00006272"/>
    </source>
</evidence>
<keyword evidence="4" id="KW-0479">Metal-binding</keyword>
<sequence length="343" mass="37529">MQINKSYFWDFLSNILKTDSPSGYTKKVMQLIEQQALALGYTFEYTHKGNGVITVDGIDSSKTIGLSAHVDTLGAMIRSISSSGAIKFSLVGGPIVPTLDSEYCTLYTREGESFTGTFISNAAAMHVHKESSTLPRTPENMEVRLDAVVKSKDDVLKLGLQVGDFICIDPKTTLVNDFVKSRFLDDKASVACIFGVLEYLSTHDIKPQYTTKVVISSYEEVGHGAAHIPNDIEELLAVDMGCIGEDLSCTEYDVSICAKDSSGPYDYDFTSKLMTLAKANSLKYAVDIYPYYGSDVSAALRAGNNLKGALIGPGVHASHGMERTHYQALENTMQLVYHYIISK</sequence>
<dbReference type="SUPFAM" id="SSF53187">
    <property type="entry name" value="Zn-dependent exopeptidases"/>
    <property type="match status" value="1"/>
</dbReference>
<dbReference type="Gene3D" id="2.40.30.40">
    <property type="entry name" value="Peptidase M42, domain 2"/>
    <property type="match status" value="1"/>
</dbReference>
<gene>
    <name evidence="7" type="ORF">QE109_06315</name>
</gene>
<evidence type="ECO:0000313" key="8">
    <source>
        <dbReference type="Proteomes" id="UP001158045"/>
    </source>
</evidence>
<evidence type="ECO:0000256" key="3">
    <source>
        <dbReference type="ARBA" id="ARBA00022670"/>
    </source>
</evidence>
<dbReference type="PIRSF" id="PIRSF001123">
    <property type="entry name" value="PepA_GA"/>
    <property type="match status" value="1"/>
</dbReference>
<dbReference type="CDD" id="cd05657">
    <property type="entry name" value="M42_glucanase_like"/>
    <property type="match status" value="1"/>
</dbReference>
<evidence type="ECO:0000256" key="6">
    <source>
        <dbReference type="PIRNR" id="PIRNR001123"/>
    </source>
</evidence>
<dbReference type="InterPro" id="IPR023367">
    <property type="entry name" value="Peptidase_M42_dom2"/>
</dbReference>
<organism evidence="7 8">
    <name type="scientific">Fusibacter bizertensis</name>
    <dbReference type="NCBI Taxonomy" id="1488331"/>
    <lineage>
        <taxon>Bacteria</taxon>
        <taxon>Bacillati</taxon>
        <taxon>Bacillota</taxon>
        <taxon>Clostridia</taxon>
        <taxon>Eubacteriales</taxon>
        <taxon>Eubacteriales Family XII. Incertae Sedis</taxon>
        <taxon>Fusibacter</taxon>
    </lineage>
</organism>
<keyword evidence="3" id="KW-0645">Protease</keyword>
<dbReference type="EMBL" id="JARYZI010000003">
    <property type="protein sequence ID" value="MDH8677752.1"/>
    <property type="molecule type" value="Genomic_DNA"/>
</dbReference>
<dbReference type="Pfam" id="PF05343">
    <property type="entry name" value="Peptidase_M42"/>
    <property type="match status" value="1"/>
</dbReference>
<evidence type="ECO:0000256" key="4">
    <source>
        <dbReference type="ARBA" id="ARBA00022723"/>
    </source>
</evidence>
<evidence type="ECO:0000313" key="7">
    <source>
        <dbReference type="EMBL" id="MDH8677752.1"/>
    </source>
</evidence>
<proteinExistence type="inferred from homology"/>
<dbReference type="InterPro" id="IPR008007">
    <property type="entry name" value="Peptidase_M42"/>
</dbReference>
<protein>
    <submittedName>
        <fullName evidence="7">M42 family metallopeptidase</fullName>
    </submittedName>
</protein>
<evidence type="ECO:0000256" key="2">
    <source>
        <dbReference type="ARBA" id="ARBA00022438"/>
    </source>
</evidence>
<dbReference type="PANTHER" id="PTHR32481:SF7">
    <property type="entry name" value="AMINOPEPTIDASE YHFE-RELATED"/>
    <property type="match status" value="1"/>
</dbReference>
<dbReference type="InterPro" id="IPR051464">
    <property type="entry name" value="Peptidase_M42_aminopept"/>
</dbReference>
<accession>A0ABT6NBF7</accession>
<dbReference type="RefSeq" id="WP_281093573.1">
    <property type="nucleotide sequence ID" value="NZ_JARYZI010000003.1"/>
</dbReference>
<name>A0ABT6NBF7_9FIRM</name>
<keyword evidence="2" id="KW-0031">Aminopeptidase</keyword>